<evidence type="ECO:0000256" key="2">
    <source>
        <dbReference type="ARBA" id="ARBA00022801"/>
    </source>
</evidence>
<dbReference type="Gene3D" id="3.40.720.10">
    <property type="entry name" value="Alkaline Phosphatase, subunit A"/>
    <property type="match status" value="1"/>
</dbReference>
<evidence type="ECO:0000259" key="3">
    <source>
        <dbReference type="Pfam" id="PF00884"/>
    </source>
</evidence>
<feature type="domain" description="Sulfatase N-terminal" evidence="3">
    <location>
        <begin position="4"/>
        <end position="332"/>
    </location>
</feature>
<evidence type="ECO:0000313" key="5">
    <source>
        <dbReference type="Proteomes" id="UP001519344"/>
    </source>
</evidence>
<gene>
    <name evidence="4" type="ORF">J2Z65_004194</name>
</gene>
<comment type="caution">
    <text evidence="4">The sequence shown here is derived from an EMBL/GenBank/DDBJ whole genome shotgun (WGS) entry which is preliminary data.</text>
</comment>
<keyword evidence="1" id="KW-0479">Metal-binding</keyword>
<dbReference type="Proteomes" id="UP001519344">
    <property type="component" value="Unassembled WGS sequence"/>
</dbReference>
<dbReference type="PANTHER" id="PTHR45953:SF1">
    <property type="entry name" value="IDURONATE 2-SULFATASE"/>
    <property type="match status" value="1"/>
</dbReference>
<dbReference type="Pfam" id="PF00884">
    <property type="entry name" value="Sulfatase"/>
    <property type="match status" value="1"/>
</dbReference>
<dbReference type="RefSeq" id="WP_167057283.1">
    <property type="nucleotide sequence ID" value="NZ_JAAOZR010000015.1"/>
</dbReference>
<keyword evidence="2" id="KW-0378">Hydrolase</keyword>
<evidence type="ECO:0000256" key="1">
    <source>
        <dbReference type="ARBA" id="ARBA00022723"/>
    </source>
</evidence>
<dbReference type="EMBL" id="JAGGKV010000011">
    <property type="protein sequence ID" value="MBP1964961.1"/>
    <property type="molecule type" value="Genomic_DNA"/>
</dbReference>
<dbReference type="SUPFAM" id="SSF53649">
    <property type="entry name" value="Alkaline phosphatase-like"/>
    <property type="match status" value="1"/>
</dbReference>
<reference evidence="4 5" key="1">
    <citation type="submission" date="2021-03" db="EMBL/GenBank/DDBJ databases">
        <title>Genomic Encyclopedia of Type Strains, Phase IV (KMG-IV): sequencing the most valuable type-strain genomes for metagenomic binning, comparative biology and taxonomic classification.</title>
        <authorList>
            <person name="Goeker M."/>
        </authorList>
    </citation>
    <scope>NUCLEOTIDE SEQUENCE [LARGE SCALE GENOMIC DNA]</scope>
    <source>
        <strain evidence="4 5">DSM 24950</strain>
    </source>
</reference>
<sequence>MKAIMLMFDTLNRHMLPPYGCDWIHAPNFKRLAEKTVTFDQAYVGSMPCMPARRELQTGRYNFLHRSWGPMEPFDDSMPELLKKNGVYTHLVTDHQHYWEDGGGTYHTRYSSFELIRGQEGDPWKGEVAEPELPEMVAMKEMHQLIRQDWINRTYIREEKDFPQAQTMEKGLEFIRHNREADRWFLQIETFDPHEPFYAPQAYRDLYPHTYEGKHFDWPPYGPVKETKEEIEHVRYEYAALLSMCDHYLGKVLDTMDELDLWKDTMLIVNTDHGYLLGEHDWWAKTIMPFYNEIAHMPLFIWDPRNGACNERRQSLVQTIDLAPTLLRYFGVDIPPDMQGKDLEHTIAQDKEVREAALFGLHGAHVNVTDGKYVYMRAPLSKDNTPLYNYTLMPTHMRSRFSVQELQEIRLQAPFSFTKDVQTMKIRAAGYNHYHSFGTLLYDLQKDPFQQNPLTNLPEVEWRMIELLKRLMEENEAPAEQYERLGLAVCCTTLQA</sequence>
<protein>
    <submittedName>
        <fullName evidence="4">Arylsulfatase A-like enzyme</fullName>
    </submittedName>
</protein>
<dbReference type="PANTHER" id="PTHR45953">
    <property type="entry name" value="IDURONATE 2-SULFATASE"/>
    <property type="match status" value="1"/>
</dbReference>
<proteinExistence type="predicted"/>
<evidence type="ECO:0000313" key="4">
    <source>
        <dbReference type="EMBL" id="MBP1964961.1"/>
    </source>
</evidence>
<name>A0ABS4I344_9BACL</name>
<dbReference type="InterPro" id="IPR017850">
    <property type="entry name" value="Alkaline_phosphatase_core_sf"/>
</dbReference>
<organism evidence="4 5">
    <name type="scientific">Paenibacillus aceris</name>
    <dbReference type="NCBI Taxonomy" id="869555"/>
    <lineage>
        <taxon>Bacteria</taxon>
        <taxon>Bacillati</taxon>
        <taxon>Bacillota</taxon>
        <taxon>Bacilli</taxon>
        <taxon>Bacillales</taxon>
        <taxon>Paenibacillaceae</taxon>
        <taxon>Paenibacillus</taxon>
    </lineage>
</organism>
<accession>A0ABS4I344</accession>
<dbReference type="InterPro" id="IPR000917">
    <property type="entry name" value="Sulfatase_N"/>
</dbReference>
<dbReference type="CDD" id="cd16148">
    <property type="entry name" value="sulfatase_like"/>
    <property type="match status" value="1"/>
</dbReference>
<keyword evidence="5" id="KW-1185">Reference proteome</keyword>